<dbReference type="InterPro" id="IPR036388">
    <property type="entry name" value="WH-like_DNA-bd_sf"/>
</dbReference>
<keyword evidence="2" id="KW-0805">Transcription regulation</keyword>
<accession>A0ABU3R1C4</accession>
<keyword evidence="7" id="KW-1185">Reference proteome</keyword>
<dbReference type="SUPFAM" id="SSF53850">
    <property type="entry name" value="Periplasmic binding protein-like II"/>
    <property type="match status" value="1"/>
</dbReference>
<evidence type="ECO:0000256" key="4">
    <source>
        <dbReference type="ARBA" id="ARBA00023163"/>
    </source>
</evidence>
<keyword evidence="4" id="KW-0804">Transcription</keyword>
<keyword evidence="3" id="KW-0238">DNA-binding</keyword>
<dbReference type="PANTHER" id="PTHR30126">
    <property type="entry name" value="HTH-TYPE TRANSCRIPTIONAL REGULATOR"/>
    <property type="match status" value="1"/>
</dbReference>
<dbReference type="Gene3D" id="1.10.10.10">
    <property type="entry name" value="Winged helix-like DNA-binding domain superfamily/Winged helix DNA-binding domain"/>
    <property type="match status" value="1"/>
</dbReference>
<dbReference type="CDD" id="cd05466">
    <property type="entry name" value="PBP2_LTTR_substrate"/>
    <property type="match status" value="1"/>
</dbReference>
<proteinExistence type="inferred from homology"/>
<dbReference type="PROSITE" id="PS50931">
    <property type="entry name" value="HTH_LYSR"/>
    <property type="match status" value="1"/>
</dbReference>
<dbReference type="Pfam" id="PF03466">
    <property type="entry name" value="LysR_substrate"/>
    <property type="match status" value="1"/>
</dbReference>
<organism evidence="6 7">
    <name type="scientific">Psychrosphaera aquimarina</name>
    <dbReference type="NCBI Taxonomy" id="2044854"/>
    <lineage>
        <taxon>Bacteria</taxon>
        <taxon>Pseudomonadati</taxon>
        <taxon>Pseudomonadota</taxon>
        <taxon>Gammaproteobacteria</taxon>
        <taxon>Alteromonadales</taxon>
        <taxon>Pseudoalteromonadaceae</taxon>
        <taxon>Psychrosphaera</taxon>
    </lineage>
</organism>
<dbReference type="InterPro" id="IPR000847">
    <property type="entry name" value="LysR_HTH_N"/>
</dbReference>
<name>A0ABU3R1C4_9GAMM</name>
<evidence type="ECO:0000256" key="2">
    <source>
        <dbReference type="ARBA" id="ARBA00023015"/>
    </source>
</evidence>
<dbReference type="RefSeq" id="WP_315946819.1">
    <property type="nucleotide sequence ID" value="NZ_JAWCUA010000007.1"/>
</dbReference>
<dbReference type="Gene3D" id="3.40.190.290">
    <property type="match status" value="1"/>
</dbReference>
<dbReference type="Proteomes" id="UP001257914">
    <property type="component" value="Unassembled WGS sequence"/>
</dbReference>
<dbReference type="SUPFAM" id="SSF46785">
    <property type="entry name" value="Winged helix' DNA-binding domain"/>
    <property type="match status" value="1"/>
</dbReference>
<dbReference type="InterPro" id="IPR005119">
    <property type="entry name" value="LysR_subst-bd"/>
</dbReference>
<protein>
    <submittedName>
        <fullName evidence="6">LysR family transcriptional regulator</fullName>
    </submittedName>
</protein>
<evidence type="ECO:0000313" key="6">
    <source>
        <dbReference type="EMBL" id="MDU0113225.1"/>
    </source>
</evidence>
<evidence type="ECO:0000313" key="7">
    <source>
        <dbReference type="Proteomes" id="UP001257914"/>
    </source>
</evidence>
<dbReference type="EMBL" id="JAWCUA010000007">
    <property type="protein sequence ID" value="MDU0113225.1"/>
    <property type="molecule type" value="Genomic_DNA"/>
</dbReference>
<evidence type="ECO:0000256" key="1">
    <source>
        <dbReference type="ARBA" id="ARBA00009437"/>
    </source>
</evidence>
<feature type="domain" description="HTH lysR-type" evidence="5">
    <location>
        <begin position="1"/>
        <end position="60"/>
    </location>
</feature>
<comment type="similarity">
    <text evidence="1">Belongs to the LysR transcriptional regulatory family.</text>
</comment>
<evidence type="ECO:0000259" key="5">
    <source>
        <dbReference type="PROSITE" id="PS50931"/>
    </source>
</evidence>
<dbReference type="PANTHER" id="PTHR30126:SF91">
    <property type="entry name" value="LYSR FAMILY TRANSCRIPTIONAL REGULATOR"/>
    <property type="match status" value="1"/>
</dbReference>
<gene>
    <name evidence="6" type="ORF">RT723_09495</name>
</gene>
<evidence type="ECO:0000256" key="3">
    <source>
        <dbReference type="ARBA" id="ARBA00023125"/>
    </source>
</evidence>
<comment type="caution">
    <text evidence="6">The sequence shown here is derived from an EMBL/GenBank/DDBJ whole genome shotgun (WGS) entry which is preliminary data.</text>
</comment>
<dbReference type="InterPro" id="IPR036390">
    <property type="entry name" value="WH_DNA-bd_sf"/>
</dbReference>
<dbReference type="Pfam" id="PF00126">
    <property type="entry name" value="HTH_1"/>
    <property type="match status" value="1"/>
</dbReference>
<sequence length="294" mass="32794">MNFSLEQLEAFTAAVENGSFSGAARKLGKAQSSISGLITNMEIDAGFDLFDRSSRSPSLTQEGKILLREIKAVLKSHDHLVKKVDSLIRQVDNEIKIAFDELSFPRGILLKILTDFESKFPTTSLLLMNCSHNEAYQLVQNGKADLAITLAVQDYPEGVLFKGFAHVQYSTVVGIDHELANIPAVGPEELAQFRHIRITDSESGFRTYDSDLSTNIWFTDTSSMMVDLVSQGFGWAELPIHLFEHRADIKRLTTRHQAVSFTQNVDMVWSHDASLGIAGEWLVDEFSRIGKTLI</sequence>
<reference evidence="6 7" key="1">
    <citation type="submission" date="2023-10" db="EMBL/GenBank/DDBJ databases">
        <title>Psychrosphaera aquimaarina strain SW33 isolated from seawater.</title>
        <authorList>
            <person name="Bayburt H."/>
            <person name="Kim J.M."/>
            <person name="Choi B.J."/>
            <person name="Jeon C.O."/>
        </authorList>
    </citation>
    <scope>NUCLEOTIDE SEQUENCE [LARGE SCALE GENOMIC DNA]</scope>
    <source>
        <strain evidence="6 7">KCTC 52743</strain>
    </source>
</reference>